<feature type="signal peptide" evidence="5">
    <location>
        <begin position="1"/>
        <end position="20"/>
    </location>
</feature>
<comment type="similarity">
    <text evidence="1">Belongs to the EndA/NucM nuclease family.</text>
</comment>
<evidence type="ECO:0000256" key="4">
    <source>
        <dbReference type="ARBA" id="ARBA00022801"/>
    </source>
</evidence>
<evidence type="ECO:0000259" key="6">
    <source>
        <dbReference type="Pfam" id="PF18962"/>
    </source>
</evidence>
<organism evidence="7 8">
    <name type="scientific">Flavobacterium azooxidireducens</name>
    <dbReference type="NCBI Taxonomy" id="1871076"/>
    <lineage>
        <taxon>Bacteria</taxon>
        <taxon>Pseudomonadati</taxon>
        <taxon>Bacteroidota</taxon>
        <taxon>Flavobacteriia</taxon>
        <taxon>Flavobacteriales</taxon>
        <taxon>Flavobacteriaceae</taxon>
        <taxon>Flavobacterium</taxon>
    </lineage>
</organism>
<proteinExistence type="inferred from homology"/>
<dbReference type="EMBL" id="CP096205">
    <property type="protein sequence ID" value="UPQ79537.1"/>
    <property type="molecule type" value="Genomic_DNA"/>
</dbReference>
<dbReference type="NCBIfam" id="TIGR04183">
    <property type="entry name" value="Por_Secre_tail"/>
    <property type="match status" value="1"/>
</dbReference>
<dbReference type="InterPro" id="IPR007346">
    <property type="entry name" value="Endonuclease-I"/>
</dbReference>
<dbReference type="Pfam" id="PF18962">
    <property type="entry name" value="Por_Secre_tail"/>
    <property type="match status" value="1"/>
</dbReference>
<evidence type="ECO:0000313" key="7">
    <source>
        <dbReference type="EMBL" id="UPQ79537.1"/>
    </source>
</evidence>
<dbReference type="PANTHER" id="PTHR33607">
    <property type="entry name" value="ENDONUCLEASE-1"/>
    <property type="match status" value="1"/>
</dbReference>
<dbReference type="SUPFAM" id="SSF54060">
    <property type="entry name" value="His-Me finger endonucleases"/>
    <property type="match status" value="1"/>
</dbReference>
<evidence type="ECO:0000256" key="2">
    <source>
        <dbReference type="ARBA" id="ARBA00022722"/>
    </source>
</evidence>
<evidence type="ECO:0000313" key="8">
    <source>
        <dbReference type="Proteomes" id="UP000830583"/>
    </source>
</evidence>
<keyword evidence="8" id="KW-1185">Reference proteome</keyword>
<dbReference type="RefSeq" id="WP_248434749.1">
    <property type="nucleotide sequence ID" value="NZ_CP096205.1"/>
</dbReference>
<dbReference type="PANTHER" id="PTHR33607:SF2">
    <property type="entry name" value="ENDONUCLEASE-1"/>
    <property type="match status" value="1"/>
</dbReference>
<feature type="domain" description="Secretion system C-terminal sorting" evidence="6">
    <location>
        <begin position="292"/>
        <end position="363"/>
    </location>
</feature>
<sequence>MKKILLVVYLFSSLLFSQNATESIPTGYYNSAIGFTGYTLKTKLKIIITNGHVGKSYNNLFTDVKAFKATDVDLYYENDGSILDMYSEKPNGPDSYNYSYYANDKCGNYQGESDCYNGEHMVPQSTYNSQMPMVGDIHQLTPTDGYVNNRRSNFPFANVSNPNWTSTNGSKVGDISVAGYSGKAFEPIDEFKGDIARILFYFATRYENQVDGYSFPMFNGTENQVFKLPFLETLYAWHILDPVSDFEINRNNKAYIYQGNRNPYIDHPEYVQMVWGQVLSVTSPEVVATVSVYPNPSNTNRIHIESDVIVDEIQLISINGQLMQQVQKPNHQNNTYTIENISSGFYFLKISSNNQSVTKKVIIN</sequence>
<reference evidence="7" key="1">
    <citation type="submission" date="2022-04" db="EMBL/GenBank/DDBJ databases">
        <title>Consumption of N2O by Flavobacterium azooxidireducens sp. nov. isolated from Decomposing Leaf Litter of Phragmites australis (Cav.).</title>
        <authorList>
            <person name="Behrendt U."/>
            <person name="Spanner T."/>
            <person name="Augustin J."/>
            <person name="Horn M.A."/>
            <person name="Kolb S."/>
            <person name="Ulrich A."/>
        </authorList>
    </citation>
    <scope>NUCLEOTIDE SEQUENCE</scope>
    <source>
        <strain evidence="7">IGB 4-14</strain>
    </source>
</reference>
<keyword evidence="4" id="KW-0378">Hydrolase</keyword>
<protein>
    <submittedName>
        <fullName evidence="7">Endonuclease</fullName>
    </submittedName>
</protein>
<keyword evidence="2" id="KW-0540">Nuclease</keyword>
<dbReference type="GO" id="GO:0004519">
    <property type="term" value="F:endonuclease activity"/>
    <property type="evidence" value="ECO:0007669"/>
    <property type="project" value="UniProtKB-KW"/>
</dbReference>
<evidence type="ECO:0000256" key="5">
    <source>
        <dbReference type="SAM" id="SignalP"/>
    </source>
</evidence>
<accession>A0ABY4KJD9</accession>
<evidence type="ECO:0000256" key="1">
    <source>
        <dbReference type="ARBA" id="ARBA00006429"/>
    </source>
</evidence>
<dbReference type="Proteomes" id="UP000830583">
    <property type="component" value="Chromosome"/>
</dbReference>
<dbReference type="Pfam" id="PF04231">
    <property type="entry name" value="Endonuclease_1"/>
    <property type="match status" value="1"/>
</dbReference>
<feature type="chain" id="PRO_5047547837" evidence="5">
    <location>
        <begin position="21"/>
        <end position="364"/>
    </location>
</feature>
<dbReference type="InterPro" id="IPR044925">
    <property type="entry name" value="His-Me_finger_sf"/>
</dbReference>
<evidence type="ECO:0000256" key="3">
    <source>
        <dbReference type="ARBA" id="ARBA00022729"/>
    </source>
</evidence>
<gene>
    <name evidence="7" type="ORF">M0M57_01560</name>
</gene>
<name>A0ABY4KJD9_9FLAO</name>
<keyword evidence="7" id="KW-0255">Endonuclease</keyword>
<dbReference type="InterPro" id="IPR026444">
    <property type="entry name" value="Secre_tail"/>
</dbReference>
<keyword evidence="3 5" id="KW-0732">Signal</keyword>